<evidence type="ECO:0000313" key="2">
    <source>
        <dbReference type="Proteomes" id="UP001165960"/>
    </source>
</evidence>
<comment type="caution">
    <text evidence="1">The sequence shown here is derived from an EMBL/GenBank/DDBJ whole genome shotgun (WGS) entry which is preliminary data.</text>
</comment>
<organism evidence="1 2">
    <name type="scientific">Entomophthora muscae</name>
    <dbReference type="NCBI Taxonomy" id="34485"/>
    <lineage>
        <taxon>Eukaryota</taxon>
        <taxon>Fungi</taxon>
        <taxon>Fungi incertae sedis</taxon>
        <taxon>Zoopagomycota</taxon>
        <taxon>Entomophthoromycotina</taxon>
        <taxon>Entomophthoromycetes</taxon>
        <taxon>Entomophthorales</taxon>
        <taxon>Entomophthoraceae</taxon>
        <taxon>Entomophthora</taxon>
    </lineage>
</organism>
<sequence>MIEHKDLFSDIEFKTNKTLSEFADQFYQKAQVFLGAGAMVEHVAKLAMKSAVKPYQELYQAMNFFLGQEFTMLQMLDYLCHLEATHDAPNKEKPKYNCPVNTSTLANSSTKVHQTQVRQIPFTDITCYRCQNKGNYATKCPNGQKVHVVYVTAKEQGKDQAQ</sequence>
<evidence type="ECO:0000313" key="1">
    <source>
        <dbReference type="EMBL" id="KAJ9078281.1"/>
    </source>
</evidence>
<accession>A0ACC2TV89</accession>
<name>A0ACC2TV89_9FUNG</name>
<dbReference type="Proteomes" id="UP001165960">
    <property type="component" value="Unassembled WGS sequence"/>
</dbReference>
<protein>
    <submittedName>
        <fullName evidence="1">Uncharacterized protein</fullName>
    </submittedName>
</protein>
<keyword evidence="2" id="KW-1185">Reference proteome</keyword>
<proteinExistence type="predicted"/>
<gene>
    <name evidence="1" type="ORF">DSO57_1008110</name>
</gene>
<dbReference type="EMBL" id="QTSX02002154">
    <property type="protein sequence ID" value="KAJ9078281.1"/>
    <property type="molecule type" value="Genomic_DNA"/>
</dbReference>
<reference evidence="1" key="1">
    <citation type="submission" date="2022-04" db="EMBL/GenBank/DDBJ databases">
        <title>Genome of the entomopathogenic fungus Entomophthora muscae.</title>
        <authorList>
            <person name="Elya C."/>
            <person name="Lovett B.R."/>
            <person name="Lee E."/>
            <person name="Macias A.M."/>
            <person name="Hajek A.E."/>
            <person name="De Bivort B.L."/>
            <person name="Kasson M.T."/>
            <person name="De Fine Licht H.H."/>
            <person name="Stajich J.E."/>
        </authorList>
    </citation>
    <scope>NUCLEOTIDE SEQUENCE</scope>
    <source>
        <strain evidence="1">Berkeley</strain>
    </source>
</reference>